<organism evidence="2 3">
    <name type="scientific">Limnohabitans parvus II-B4</name>
    <dbReference type="NCBI Taxonomy" id="1293052"/>
    <lineage>
        <taxon>Bacteria</taxon>
        <taxon>Pseudomonadati</taxon>
        <taxon>Pseudomonadota</taxon>
        <taxon>Betaproteobacteria</taxon>
        <taxon>Burkholderiales</taxon>
        <taxon>Comamonadaceae</taxon>
        <taxon>Limnohabitans</taxon>
    </lineage>
</organism>
<reference evidence="2 3" key="1">
    <citation type="submission" date="2017-04" db="EMBL/GenBank/DDBJ databases">
        <title>Unexpected and diverse lifestyles within the genus Limnohabitans.</title>
        <authorList>
            <person name="Kasalicky V."/>
            <person name="Mehrshad M."/>
            <person name="Andrei S.-A."/>
            <person name="Salcher M."/>
            <person name="Kratochvilova H."/>
            <person name="Simek K."/>
            <person name="Ghai R."/>
        </authorList>
    </citation>
    <scope>NUCLEOTIDE SEQUENCE [LARGE SCALE GENOMIC DNA]</scope>
    <source>
        <strain evidence="2 3">II-B4</strain>
    </source>
</reference>
<keyword evidence="1" id="KW-0732">Signal</keyword>
<feature type="signal peptide" evidence="1">
    <location>
        <begin position="1"/>
        <end position="22"/>
    </location>
</feature>
<protein>
    <submittedName>
        <fullName evidence="2">Uncharacterized protein</fullName>
    </submittedName>
</protein>
<evidence type="ECO:0000313" key="2">
    <source>
        <dbReference type="EMBL" id="PUE55074.1"/>
    </source>
</evidence>
<evidence type="ECO:0000313" key="3">
    <source>
        <dbReference type="Proteomes" id="UP000250790"/>
    </source>
</evidence>
<gene>
    <name evidence="2" type="ORF">B9Z37_00270</name>
</gene>
<dbReference type="PROSITE" id="PS51257">
    <property type="entry name" value="PROKAR_LIPOPROTEIN"/>
    <property type="match status" value="1"/>
</dbReference>
<comment type="caution">
    <text evidence="2">The sequence shown here is derived from an EMBL/GenBank/DDBJ whole genome shotgun (WGS) entry which is preliminary data.</text>
</comment>
<dbReference type="Proteomes" id="UP000250790">
    <property type="component" value="Unassembled WGS sequence"/>
</dbReference>
<sequence>MLVRRSLLFAQTCLALSCAMLAGVAAAQANKEPVKNLSVVEVEYKSALSDFRPYNDQAIQSWVKANNLVGRIGGWRSYAKEVATGEALKDASEVPDTQSSHHGGVKP</sequence>
<name>A0A315EGV8_9BURK</name>
<keyword evidence="3" id="KW-1185">Reference proteome</keyword>
<dbReference type="AlphaFoldDB" id="A0A315EGV8"/>
<accession>A0A315EGV8</accession>
<proteinExistence type="predicted"/>
<dbReference type="EMBL" id="NESN01000001">
    <property type="protein sequence ID" value="PUE55074.1"/>
    <property type="molecule type" value="Genomic_DNA"/>
</dbReference>
<feature type="chain" id="PRO_5016374630" evidence="1">
    <location>
        <begin position="23"/>
        <end position="107"/>
    </location>
</feature>
<evidence type="ECO:0000256" key="1">
    <source>
        <dbReference type="SAM" id="SignalP"/>
    </source>
</evidence>
<dbReference type="OrthoDB" id="7022621at2"/>